<comment type="caution">
    <text evidence="2">The sequence shown here is derived from an EMBL/GenBank/DDBJ whole genome shotgun (WGS) entry which is preliminary data.</text>
</comment>
<dbReference type="InterPro" id="IPR029475">
    <property type="entry name" value="DUF6807"/>
</dbReference>
<dbReference type="Proteomes" id="UP001580928">
    <property type="component" value="Unassembled WGS sequence"/>
</dbReference>
<keyword evidence="1" id="KW-0732">Signal</keyword>
<reference evidence="2 3" key="1">
    <citation type="submission" date="2024-04" db="EMBL/GenBank/DDBJ databases">
        <title>Albibacterium profundi sp. nov., isolated from sediment of the Challenger Deep of Mariana Trench.</title>
        <authorList>
            <person name="Wang Y."/>
        </authorList>
    </citation>
    <scope>NUCLEOTIDE SEQUENCE [LARGE SCALE GENOMIC DNA]</scope>
    <source>
        <strain evidence="2 3">RHL897</strain>
    </source>
</reference>
<sequence length="329" mass="36661">MKDVRKRWCLVGALLIGLSVTSYAQDSGFTISENKAEKRVDIAIDGKPFTSYIYSDSLMKPVLYPIQTTDGAFITRGWPLEPRAGERTDHPHHVGLWFNYGDVNGIDFWNNSSSIPSAEKDKYGTIRHLAVNMMVADDNKAELDVSAYWEKSDGTKLIKEDTKYIFTETGGRRAIELHVKLTALEEDVSFADNKEGLIGIRLTRELEHASGQGTTGLYRSSVGKKGNDVWGTRGAWVNLNGTLDGQPVSIVILDHPENVGYPTYWHARDYGLFAANPLGQKVFSEGDEVLDFKLKAGESVVFKYTVLINSGNNLSDDLVNREAKTFEKK</sequence>
<dbReference type="RefSeq" id="WP_375557749.1">
    <property type="nucleotide sequence ID" value="NZ_JBBVGT010000002.1"/>
</dbReference>
<protein>
    <submittedName>
        <fullName evidence="2">PmoA family protein</fullName>
    </submittedName>
</protein>
<organism evidence="2 3">
    <name type="scientific">Albibacterium profundi</name>
    <dbReference type="NCBI Taxonomy" id="3134906"/>
    <lineage>
        <taxon>Bacteria</taxon>
        <taxon>Pseudomonadati</taxon>
        <taxon>Bacteroidota</taxon>
        <taxon>Sphingobacteriia</taxon>
        <taxon>Sphingobacteriales</taxon>
        <taxon>Sphingobacteriaceae</taxon>
        <taxon>Albibacterium</taxon>
    </lineage>
</organism>
<accession>A0ABV5CIK9</accession>
<evidence type="ECO:0000313" key="2">
    <source>
        <dbReference type="EMBL" id="MFB5946222.1"/>
    </source>
</evidence>
<feature type="chain" id="PRO_5047459135" evidence="1">
    <location>
        <begin position="25"/>
        <end position="329"/>
    </location>
</feature>
<evidence type="ECO:0000313" key="3">
    <source>
        <dbReference type="Proteomes" id="UP001580928"/>
    </source>
</evidence>
<evidence type="ECO:0000256" key="1">
    <source>
        <dbReference type="SAM" id="SignalP"/>
    </source>
</evidence>
<gene>
    <name evidence="2" type="ORF">WKR92_10290</name>
</gene>
<keyword evidence="3" id="KW-1185">Reference proteome</keyword>
<dbReference type="Pfam" id="PF14100">
    <property type="entry name" value="DUF6807"/>
    <property type="match status" value="1"/>
</dbReference>
<dbReference type="EMBL" id="JBBVGT010000002">
    <property type="protein sequence ID" value="MFB5946222.1"/>
    <property type="molecule type" value="Genomic_DNA"/>
</dbReference>
<feature type="signal peptide" evidence="1">
    <location>
        <begin position="1"/>
        <end position="24"/>
    </location>
</feature>
<proteinExistence type="predicted"/>
<name>A0ABV5CIK9_9SPHI</name>